<gene>
    <name evidence="2" type="ORF">INT47_001150</name>
</gene>
<feature type="region of interest" description="Disordered" evidence="1">
    <location>
        <begin position="88"/>
        <end position="117"/>
    </location>
</feature>
<keyword evidence="3" id="KW-1185">Reference proteome</keyword>
<reference evidence="2" key="1">
    <citation type="submission" date="2020-12" db="EMBL/GenBank/DDBJ databases">
        <title>Metabolic potential, ecology and presence of endohyphal bacteria is reflected in genomic diversity of Mucoromycotina.</title>
        <authorList>
            <person name="Muszewska A."/>
            <person name="Okrasinska A."/>
            <person name="Steczkiewicz K."/>
            <person name="Drgas O."/>
            <person name="Orlowska M."/>
            <person name="Perlinska-Lenart U."/>
            <person name="Aleksandrzak-Piekarczyk T."/>
            <person name="Szatraj K."/>
            <person name="Zielenkiewicz U."/>
            <person name="Pilsyk S."/>
            <person name="Malc E."/>
            <person name="Mieczkowski P."/>
            <person name="Kruszewska J.S."/>
            <person name="Biernat P."/>
            <person name="Pawlowska J."/>
        </authorList>
    </citation>
    <scope>NUCLEOTIDE SEQUENCE</scope>
    <source>
        <strain evidence="2">WA0000017839</strain>
    </source>
</reference>
<comment type="caution">
    <text evidence="2">The sequence shown here is derived from an EMBL/GenBank/DDBJ whole genome shotgun (WGS) entry which is preliminary data.</text>
</comment>
<feature type="compositionally biased region" description="Pro residues" evidence="1">
    <location>
        <begin position="93"/>
        <end position="108"/>
    </location>
</feature>
<accession>A0A8H7RMK9</accession>
<name>A0A8H7RMK9_9FUNG</name>
<protein>
    <submittedName>
        <fullName evidence="2">Uncharacterized protein</fullName>
    </submittedName>
</protein>
<dbReference type="EMBL" id="JAEPRD010000002">
    <property type="protein sequence ID" value="KAG2213881.1"/>
    <property type="molecule type" value="Genomic_DNA"/>
</dbReference>
<evidence type="ECO:0000256" key="1">
    <source>
        <dbReference type="SAM" id="MobiDB-lite"/>
    </source>
</evidence>
<evidence type="ECO:0000313" key="3">
    <source>
        <dbReference type="Proteomes" id="UP000603453"/>
    </source>
</evidence>
<sequence>MLVRTNSILLFWSAFPAQPIKVVDHVPPPSANTSIHSTNETAEVISPDSTAHSANTSTCNSSEYGVVTSITSTTLEVPTILMRQVEGENTHPLPLPPPPPAPPSSPPPPEDEEEDAIDSLSACSDQNNAQESIKEPSIISNIADQTTSLLDNPIPTYYTHTTEDDTDNIIYYKRREDYYPSLFPPPPPTLPPPAPTKEPRLNHLLETKIHSITLDDSEGMPVFKPATTDKTKPRAMLRRLKTMVKRKNKLYLL</sequence>
<organism evidence="2 3">
    <name type="scientific">Mucor saturninus</name>
    <dbReference type="NCBI Taxonomy" id="64648"/>
    <lineage>
        <taxon>Eukaryota</taxon>
        <taxon>Fungi</taxon>
        <taxon>Fungi incertae sedis</taxon>
        <taxon>Mucoromycota</taxon>
        <taxon>Mucoromycotina</taxon>
        <taxon>Mucoromycetes</taxon>
        <taxon>Mucorales</taxon>
        <taxon>Mucorineae</taxon>
        <taxon>Mucoraceae</taxon>
        <taxon>Mucor</taxon>
    </lineage>
</organism>
<proteinExistence type="predicted"/>
<dbReference type="Proteomes" id="UP000603453">
    <property type="component" value="Unassembled WGS sequence"/>
</dbReference>
<evidence type="ECO:0000313" key="2">
    <source>
        <dbReference type="EMBL" id="KAG2213881.1"/>
    </source>
</evidence>
<dbReference type="AlphaFoldDB" id="A0A8H7RMK9"/>